<gene>
    <name evidence="1" type="ORF">PGCG_00393</name>
</gene>
<accession>A0AC59EXH4</accession>
<dbReference type="EMBL" id="KC662249">
    <property type="protein sequence ID" value="AGM15697.1"/>
    <property type="molecule type" value="Genomic_DNA"/>
</dbReference>
<sequence length="181" mass="21253">MSNYIPPNLWHNMNDTETDKKDIPSVDISNSAVGASFADITENGAAEVVYNYTDNIKPGWSVIKKNTAKNRSDDYECSFKTSNVLIFDSHQTKAFKEFREELKSRKEDANSLIRFDNMLNNWDKFRDIENDLQGDVSIYDNYKEDLAKMRLENQQIEERMEEYARMLELTDSESDDDERYR</sequence>
<keyword evidence="2" id="KW-1185">Reference proteome</keyword>
<name>A0AC59EXH4_9VIRU</name>
<proteinExistence type="predicted"/>
<organism evidence="1 2">
    <name type="scientific">Phaeocystis globosa virus PgV-16T</name>
    <dbReference type="NCBI Taxonomy" id="3071227"/>
    <lineage>
        <taxon>Viruses</taxon>
        <taxon>Varidnaviria</taxon>
        <taxon>Bamfordvirae</taxon>
        <taxon>Nucleocytoviricota</taxon>
        <taxon>Megaviricetes</taxon>
        <taxon>Imitervirales</taxon>
        <taxon>Mesomimiviridae</taxon>
        <taxon>Tethysvirus</taxon>
        <taxon>Tethysvirus hollandense</taxon>
    </lineage>
</organism>
<evidence type="ECO:0000313" key="1">
    <source>
        <dbReference type="EMBL" id="AGM15697.1"/>
    </source>
</evidence>
<dbReference type="Proteomes" id="UP000204225">
    <property type="component" value="Segment"/>
</dbReference>
<reference evidence="1 2" key="1">
    <citation type="journal article" date="2013" name="Proc. Natl. Acad. Sci. U.S.A.">
        <title>Genome of Phaeocystis globosa virus PgV-16T highlights the common ancestry of the largest known DNA viruses infecting eukaryotes.</title>
        <authorList>
            <person name="Santini S."/>
            <person name="Jeudy S."/>
            <person name="Bartoli J."/>
            <person name="Poirot O."/>
            <person name="Lescot M."/>
            <person name="Abergel C."/>
            <person name="Barbe V."/>
            <person name="Wommack K.E."/>
            <person name="Noordeloos A.A."/>
            <person name="Brussaard C.P."/>
            <person name="Claverie J.M."/>
        </authorList>
    </citation>
    <scope>NUCLEOTIDE SEQUENCE [LARGE SCALE GENOMIC DNA]</scope>
    <source>
        <strain evidence="1 2">16T</strain>
    </source>
</reference>
<evidence type="ECO:0000313" key="2">
    <source>
        <dbReference type="Proteomes" id="UP000204225"/>
    </source>
</evidence>
<protein>
    <submittedName>
        <fullName evidence="1">Uncharacterized protein</fullName>
    </submittedName>
</protein>